<keyword evidence="5" id="KW-0326">Glycosidase</keyword>
<dbReference type="InterPro" id="IPR006710">
    <property type="entry name" value="Glyco_hydro_43"/>
</dbReference>
<accession>A0ABW2F9D0</accession>
<gene>
    <name evidence="7" type="ORF">ACFQMJ_14975</name>
</gene>
<dbReference type="EMBL" id="JBHTAI010000008">
    <property type="protein sequence ID" value="MFC7149826.1"/>
    <property type="molecule type" value="Genomic_DNA"/>
</dbReference>
<keyword evidence="3" id="KW-0378">Hydrolase</keyword>
<sequence>MKKLSEFVTALALCAAFMLVTGGSAKAADSSYPVSFESLWNNESYIVQDNVNTKMGKDYNMCFPGFVQVGGTYYNYFIGGDSFGVAMTTTTDGVNFSTPVRVLSPDPGVSYESFPGAFYEDGTFYLYTESSANGYSITLATSTDGINFTKQGTLLTASAGTWDSGGIGTPNLVKKGSAYYLFYHGFNTTTNQMYTGVATAPSPSGPFTKYSGNPVLPAGPSGSYDEGTAGRRGIILEDGVYYMAYEASTAASGYADFSTAYWTVALAKSTDLLNWQKLGQNPVIPSKYSYGNDGATLVDILGTKWIYYRDDNNPYGNDNYAKRARLANETSGPGIGYDVIYEAESATHDIGSAVSDGWQALQSSDSAGYMIAGPDRAGLAGGENLAVFKAKIADNSLDNANVMRIEVYDGTANSLIASREITRQQFVQTDHYEFFTLPYVSTEGHTLKFRVYWYGNADITYDRILVKNGDPDPHAALVRDNERLELSDPFDDNSLGTVWTTFNGVWSETNQVLRQTSTALGDPKKALISNSGIPFPSNIEVTAKVRVDSWTDGGYARAGVSIANNTVDGNGYNLIFYNDHQTVAFLDDGVAFGPSYTFNWSNDTWYWFKLKNDNGTLYGKVWEDGKQEPGYYPYQWTHNTRTGGYPGLNGGSSGASGNSMVSFDDVSVRDRRGIYETEDSSYHQIGRKDLEGWSANVGQDNNGYLLYGPYAADIPTGNRTAAFRMLIDNPTFDNNNVVHLDVYDATASAVLASRTVTRQEFTAANEFQDFSLDFVNAAAGHRLEFRIYWYKSAYIRSDKVIVD</sequence>
<evidence type="ECO:0000256" key="4">
    <source>
        <dbReference type="ARBA" id="ARBA00023277"/>
    </source>
</evidence>
<evidence type="ECO:0000313" key="7">
    <source>
        <dbReference type="EMBL" id="MFC7149826.1"/>
    </source>
</evidence>
<keyword evidence="2" id="KW-0858">Xylan degradation</keyword>
<keyword evidence="4" id="KW-0119">Carbohydrate metabolism</keyword>
<name>A0ABW2F9D0_9BACL</name>
<protein>
    <submittedName>
        <fullName evidence="7">Family 43 glycosylhydrolase</fullName>
    </submittedName>
</protein>
<proteinExistence type="inferred from homology"/>
<evidence type="ECO:0000256" key="1">
    <source>
        <dbReference type="ARBA" id="ARBA00009865"/>
    </source>
</evidence>
<dbReference type="Proteomes" id="UP001596378">
    <property type="component" value="Unassembled WGS sequence"/>
</dbReference>
<dbReference type="Pfam" id="PF04616">
    <property type="entry name" value="Glyco_hydro_43"/>
    <property type="match status" value="1"/>
</dbReference>
<evidence type="ECO:0000256" key="6">
    <source>
        <dbReference type="SAM" id="SignalP"/>
    </source>
</evidence>
<comment type="caution">
    <text evidence="7">The sequence shown here is derived from an EMBL/GenBank/DDBJ whole genome shotgun (WGS) entry which is preliminary data.</text>
</comment>
<evidence type="ECO:0000256" key="3">
    <source>
        <dbReference type="ARBA" id="ARBA00022801"/>
    </source>
</evidence>
<feature type="chain" id="PRO_5045339026" evidence="6">
    <location>
        <begin position="28"/>
        <end position="803"/>
    </location>
</feature>
<keyword evidence="2" id="KW-0624">Polysaccharide degradation</keyword>
<keyword evidence="8" id="KW-1185">Reference proteome</keyword>
<dbReference type="InterPro" id="IPR052176">
    <property type="entry name" value="Glycosyl_Hydrlase_43_Enz"/>
</dbReference>
<evidence type="ECO:0000256" key="2">
    <source>
        <dbReference type="ARBA" id="ARBA00022651"/>
    </source>
</evidence>
<dbReference type="PANTHER" id="PTHR43772">
    <property type="entry name" value="ENDO-1,4-BETA-XYLANASE"/>
    <property type="match status" value="1"/>
</dbReference>
<dbReference type="InterPro" id="IPR023296">
    <property type="entry name" value="Glyco_hydro_beta-prop_sf"/>
</dbReference>
<evidence type="ECO:0000313" key="8">
    <source>
        <dbReference type="Proteomes" id="UP001596378"/>
    </source>
</evidence>
<feature type="signal peptide" evidence="6">
    <location>
        <begin position="1"/>
        <end position="27"/>
    </location>
</feature>
<dbReference type="Gene3D" id="2.115.10.20">
    <property type="entry name" value="Glycosyl hydrolase domain, family 43"/>
    <property type="match status" value="1"/>
</dbReference>
<dbReference type="RefSeq" id="WP_378049321.1">
    <property type="nucleotide sequence ID" value="NZ_JBHMDN010000020.1"/>
</dbReference>
<dbReference type="PANTHER" id="PTHR43772:SF2">
    <property type="entry name" value="PUTATIVE (AFU_ORTHOLOGUE AFUA_2G04480)-RELATED"/>
    <property type="match status" value="1"/>
</dbReference>
<evidence type="ECO:0000256" key="5">
    <source>
        <dbReference type="ARBA" id="ARBA00023295"/>
    </source>
</evidence>
<dbReference type="SUPFAM" id="SSF75005">
    <property type="entry name" value="Arabinanase/levansucrase/invertase"/>
    <property type="match status" value="3"/>
</dbReference>
<comment type="similarity">
    <text evidence="1">Belongs to the glycosyl hydrolase 43 family.</text>
</comment>
<organism evidence="7 8">
    <name type="scientific">Cohnella cellulosilytica</name>
    <dbReference type="NCBI Taxonomy" id="986710"/>
    <lineage>
        <taxon>Bacteria</taxon>
        <taxon>Bacillati</taxon>
        <taxon>Bacillota</taxon>
        <taxon>Bacilli</taxon>
        <taxon>Bacillales</taxon>
        <taxon>Paenibacillaceae</taxon>
        <taxon>Cohnella</taxon>
    </lineage>
</organism>
<keyword evidence="6" id="KW-0732">Signal</keyword>
<reference evidence="8" key="1">
    <citation type="journal article" date="2019" name="Int. J. Syst. Evol. Microbiol.">
        <title>The Global Catalogue of Microorganisms (GCM) 10K type strain sequencing project: providing services to taxonomists for standard genome sequencing and annotation.</title>
        <authorList>
            <consortium name="The Broad Institute Genomics Platform"/>
            <consortium name="The Broad Institute Genome Sequencing Center for Infectious Disease"/>
            <person name="Wu L."/>
            <person name="Ma J."/>
        </authorList>
    </citation>
    <scope>NUCLEOTIDE SEQUENCE [LARGE SCALE GENOMIC DNA]</scope>
    <source>
        <strain evidence="8">KCTC 12907</strain>
    </source>
</reference>